<dbReference type="RefSeq" id="WP_115859933.1">
    <property type="nucleotide sequence ID" value="NZ_QTSU01000002.1"/>
</dbReference>
<dbReference type="AlphaFoldDB" id="A0A371K0L7"/>
<proteinExistence type="predicted"/>
<dbReference type="EMBL" id="QTSU01000002">
    <property type="protein sequence ID" value="RDZ27455.1"/>
    <property type="molecule type" value="Genomic_DNA"/>
</dbReference>
<dbReference type="Proteomes" id="UP000264492">
    <property type="component" value="Unassembled WGS sequence"/>
</dbReference>
<name>A0A371K0L7_9GAMM</name>
<gene>
    <name evidence="1" type="ORF">DX914_14610</name>
</gene>
<reference evidence="1 2" key="1">
    <citation type="submission" date="2018-08" db="EMBL/GenBank/DDBJ databases">
        <title>Lysobacter sp. zong2l5, whole genome shotgun sequence.</title>
        <authorList>
            <person name="Zhang X."/>
            <person name="Feng G."/>
            <person name="Zhu H."/>
        </authorList>
    </citation>
    <scope>NUCLEOTIDE SEQUENCE [LARGE SCALE GENOMIC DNA]</scope>
    <source>
        <strain evidence="2">zong2l5</strain>
    </source>
</reference>
<protein>
    <submittedName>
        <fullName evidence="1">Uncharacterized protein</fullName>
    </submittedName>
</protein>
<accession>A0A371K0L7</accession>
<comment type="caution">
    <text evidence="1">The sequence shown here is derived from an EMBL/GenBank/DDBJ whole genome shotgun (WGS) entry which is preliminary data.</text>
</comment>
<evidence type="ECO:0000313" key="1">
    <source>
        <dbReference type="EMBL" id="RDZ27455.1"/>
    </source>
</evidence>
<keyword evidence="2" id="KW-1185">Reference proteome</keyword>
<organism evidence="1 2">
    <name type="scientific">Lysobacter silvisoli</name>
    <dbReference type="NCBI Taxonomy" id="2293254"/>
    <lineage>
        <taxon>Bacteria</taxon>
        <taxon>Pseudomonadati</taxon>
        <taxon>Pseudomonadota</taxon>
        <taxon>Gammaproteobacteria</taxon>
        <taxon>Lysobacterales</taxon>
        <taxon>Lysobacteraceae</taxon>
        <taxon>Lysobacter</taxon>
    </lineage>
</organism>
<sequence>MTWSYQYPARTATHLETGLVFSITYDAVHPTWDVHLDGEWPASVTEVQVSALAEELVQFIRDRYIQREMSELLHGAYGGDFELASMVLRRQTNKKVSVRTLQAWMMPADRPSSRRCPEWALVALEQYLGQNPGAARGWKEVRSVYRSTPEGLASSLHQASRERSLQRVDARMAKEQKVHDKWQKASMRELPGMLAELEIRLQREADFNMEYRMIMNEAIRVSENFEEFKRNFNRELGRKFDLDGEEREIAEDLTKNRNEFAREDGTKPD</sequence>
<dbReference type="OrthoDB" id="6941743at2"/>
<evidence type="ECO:0000313" key="2">
    <source>
        <dbReference type="Proteomes" id="UP000264492"/>
    </source>
</evidence>